<comment type="caution">
    <text evidence="2">The sequence shown here is derived from an EMBL/GenBank/DDBJ whole genome shotgun (WGS) entry which is preliminary data.</text>
</comment>
<sequence length="149" mass="15734">MNTASLSPPSPEEQDTPRPNFTMPPSKSVTSMGTDSVDSPLLGVLGVVELELAPDELPLDELEPQPEPEPEPEDDSSSPDPDPDPKRDSPPEPEELSSSPDPELPPKDGPSSPESEGNLLSSEPELDSLSPPLLSSSLLSSEESLSSLE</sequence>
<feature type="region of interest" description="Disordered" evidence="1">
    <location>
        <begin position="52"/>
        <end position="149"/>
    </location>
</feature>
<organism evidence="2 3">
    <name type="scientific">Didymella glomerata</name>
    <dbReference type="NCBI Taxonomy" id="749621"/>
    <lineage>
        <taxon>Eukaryota</taxon>
        <taxon>Fungi</taxon>
        <taxon>Dikarya</taxon>
        <taxon>Ascomycota</taxon>
        <taxon>Pezizomycotina</taxon>
        <taxon>Dothideomycetes</taxon>
        <taxon>Pleosporomycetidae</taxon>
        <taxon>Pleosporales</taxon>
        <taxon>Pleosporineae</taxon>
        <taxon>Didymellaceae</taxon>
        <taxon>Didymella</taxon>
    </lineage>
</organism>
<protein>
    <submittedName>
        <fullName evidence="2">Uncharacterized protein</fullName>
    </submittedName>
</protein>
<evidence type="ECO:0000313" key="2">
    <source>
        <dbReference type="EMBL" id="KAJ4338199.1"/>
    </source>
</evidence>
<reference evidence="2" key="1">
    <citation type="submission" date="2022-10" db="EMBL/GenBank/DDBJ databases">
        <title>Tapping the CABI collections for fungal endophytes: first genome assemblies for Collariella, Neodidymelliopsis, Ascochyta clinopodiicola, Didymella pomorum, Didymosphaeria variabile, Neocosmospora piperis and Neocucurbitaria cava.</title>
        <authorList>
            <person name="Hill R."/>
        </authorList>
    </citation>
    <scope>NUCLEOTIDE SEQUENCE</scope>
    <source>
        <strain evidence="2">IMI 360193</strain>
    </source>
</reference>
<accession>A0A9W8X158</accession>
<feature type="compositionally biased region" description="Polar residues" evidence="1">
    <location>
        <begin position="17"/>
        <end position="37"/>
    </location>
</feature>
<dbReference type="AlphaFoldDB" id="A0A9W8X158"/>
<dbReference type="Proteomes" id="UP001140562">
    <property type="component" value="Unassembled WGS sequence"/>
</dbReference>
<name>A0A9W8X158_9PLEO</name>
<keyword evidence="3" id="KW-1185">Reference proteome</keyword>
<proteinExistence type="predicted"/>
<gene>
    <name evidence="2" type="ORF">N0V87_004176</name>
</gene>
<feature type="compositionally biased region" description="Acidic residues" evidence="1">
    <location>
        <begin position="52"/>
        <end position="77"/>
    </location>
</feature>
<dbReference type="EMBL" id="JAPEUV010000032">
    <property type="protein sequence ID" value="KAJ4338199.1"/>
    <property type="molecule type" value="Genomic_DNA"/>
</dbReference>
<evidence type="ECO:0000313" key="3">
    <source>
        <dbReference type="Proteomes" id="UP001140562"/>
    </source>
</evidence>
<evidence type="ECO:0000256" key="1">
    <source>
        <dbReference type="SAM" id="MobiDB-lite"/>
    </source>
</evidence>
<feature type="compositionally biased region" description="Low complexity" evidence="1">
    <location>
        <begin position="119"/>
        <end position="149"/>
    </location>
</feature>
<feature type="region of interest" description="Disordered" evidence="1">
    <location>
        <begin position="1"/>
        <end position="39"/>
    </location>
</feature>